<dbReference type="RefSeq" id="WP_089137065.1">
    <property type="nucleotide sequence ID" value="NZ_BCMG01000010.1"/>
</dbReference>
<name>A0A1Z5IK17_9LACO</name>
<dbReference type="AlphaFoldDB" id="A0A1Z5IK17"/>
<gene>
    <name evidence="2" type="ORF">IWT126_01986</name>
</gene>
<feature type="chain" id="PRO_5012780486" description="Bacteriocin" evidence="1">
    <location>
        <begin position="29"/>
        <end position="122"/>
    </location>
</feature>
<dbReference type="OrthoDB" id="2329121at2"/>
<keyword evidence="1" id="KW-0732">Signal</keyword>
<reference evidence="2 3" key="1">
    <citation type="submission" date="2015-11" db="EMBL/GenBank/DDBJ databases">
        <title>Draft genome sequences of new species of the genus Lactobacillus isolated from orchardgrass silage.</title>
        <authorList>
            <person name="Tohno M."/>
            <person name="Tanizawa Y."/>
            <person name="Arita M."/>
        </authorList>
    </citation>
    <scope>NUCLEOTIDE SEQUENCE [LARGE SCALE GENOMIC DNA]</scope>
    <source>
        <strain evidence="2 3">IWT126</strain>
    </source>
</reference>
<evidence type="ECO:0000313" key="2">
    <source>
        <dbReference type="EMBL" id="GAX01922.1"/>
    </source>
</evidence>
<evidence type="ECO:0008006" key="4">
    <source>
        <dbReference type="Google" id="ProtNLM"/>
    </source>
</evidence>
<evidence type="ECO:0000313" key="3">
    <source>
        <dbReference type="Proteomes" id="UP000198402"/>
    </source>
</evidence>
<comment type="caution">
    <text evidence="2">The sequence shown here is derived from an EMBL/GenBank/DDBJ whole genome shotgun (WGS) entry which is preliminary data.</text>
</comment>
<dbReference type="Proteomes" id="UP000198402">
    <property type="component" value="Unassembled WGS sequence"/>
</dbReference>
<organism evidence="2 3">
    <name type="scientific">Secundilactobacillus silagei JCM 19001</name>
    <dbReference type="NCBI Taxonomy" id="1302250"/>
    <lineage>
        <taxon>Bacteria</taxon>
        <taxon>Bacillati</taxon>
        <taxon>Bacillota</taxon>
        <taxon>Bacilli</taxon>
        <taxon>Lactobacillales</taxon>
        <taxon>Lactobacillaceae</taxon>
        <taxon>Secundilactobacillus</taxon>
    </lineage>
</organism>
<proteinExistence type="predicted"/>
<accession>A0A1Z5IK17</accession>
<feature type="signal peptide" evidence="1">
    <location>
        <begin position="1"/>
        <end position="28"/>
    </location>
</feature>
<keyword evidence="3" id="KW-1185">Reference proteome</keyword>
<dbReference type="EMBL" id="BCMG01000010">
    <property type="protein sequence ID" value="GAX01922.1"/>
    <property type="molecule type" value="Genomic_DNA"/>
</dbReference>
<sequence>MRKSILVSLALTASLFAGVGVTSTTANAAGWHKGMPKALQGTWKTKYSKAFGTSFKLKIGKNYAHAQGLDPDYLNNTHYRYLGSHKYKVTGYEPIYSKKTQTHYYKWISKHHIVVSGTGYYR</sequence>
<evidence type="ECO:0000256" key="1">
    <source>
        <dbReference type="SAM" id="SignalP"/>
    </source>
</evidence>
<protein>
    <recommendedName>
        <fullName evidence="4">Bacteriocin</fullName>
    </recommendedName>
</protein>